<dbReference type="InterPro" id="IPR016161">
    <property type="entry name" value="Ald_DH/histidinol_DH"/>
</dbReference>
<dbReference type="OrthoDB" id="6342at2157"/>
<name>E7QWD2_HALPU</name>
<feature type="compositionally biased region" description="Polar residues" evidence="6">
    <location>
        <begin position="8"/>
        <end position="22"/>
    </location>
</feature>
<reference evidence="9" key="3">
    <citation type="submission" date="2016-11" db="EMBL/GenBank/DDBJ databases">
        <authorList>
            <person name="Jaros S."/>
            <person name="Januszkiewicz K."/>
            <person name="Wedrychowicz H."/>
        </authorList>
    </citation>
    <scope>NUCLEOTIDE SEQUENCE [LARGE SCALE GENOMIC DNA]</scope>
    <source>
        <strain evidence="9">DX253</strain>
    </source>
</reference>
<dbReference type="GO" id="GO:0016620">
    <property type="term" value="F:oxidoreductase activity, acting on the aldehyde or oxo group of donors, NAD or NADP as acceptor"/>
    <property type="evidence" value="ECO:0007669"/>
    <property type="project" value="InterPro"/>
</dbReference>
<dbReference type="Proteomes" id="UP000184203">
    <property type="component" value="Unassembled WGS sequence"/>
</dbReference>
<evidence type="ECO:0000256" key="5">
    <source>
        <dbReference type="RuleBase" id="RU003345"/>
    </source>
</evidence>
<evidence type="ECO:0000256" key="6">
    <source>
        <dbReference type="SAM" id="MobiDB-lite"/>
    </source>
</evidence>
<dbReference type="Gene3D" id="3.40.309.10">
    <property type="entry name" value="Aldehyde Dehydrogenase, Chain A, domain 2"/>
    <property type="match status" value="1"/>
</dbReference>
<dbReference type="FunFam" id="3.40.309.10:FF:000012">
    <property type="entry name" value="Betaine aldehyde dehydrogenase"/>
    <property type="match status" value="1"/>
</dbReference>
<comment type="similarity">
    <text evidence="1 5">Belongs to the aldehyde dehydrogenase family.</text>
</comment>
<evidence type="ECO:0000256" key="2">
    <source>
        <dbReference type="ARBA" id="ARBA00011881"/>
    </source>
</evidence>
<accession>E7QWD2</accession>
<dbReference type="EMBL" id="FRAN01000006">
    <property type="protein sequence ID" value="SHL39381.1"/>
    <property type="molecule type" value="Genomic_DNA"/>
</dbReference>
<dbReference type="AlphaFoldDB" id="E7QWD2"/>
<feature type="region of interest" description="Disordered" evidence="6">
    <location>
        <begin position="1"/>
        <end position="22"/>
    </location>
</feature>
<dbReference type="FunFam" id="3.40.605.10:FF:000007">
    <property type="entry name" value="NAD/NADP-dependent betaine aldehyde dehydrogenase"/>
    <property type="match status" value="1"/>
</dbReference>
<dbReference type="PANTHER" id="PTHR11699">
    <property type="entry name" value="ALDEHYDE DEHYDROGENASE-RELATED"/>
    <property type="match status" value="1"/>
</dbReference>
<dbReference type="RefSeq" id="WP_007981313.1">
    <property type="nucleotide sequence ID" value="NZ_AEMG01000018.1"/>
</dbReference>
<reference evidence="11" key="2">
    <citation type="submission" date="2016-11" db="EMBL/GenBank/DDBJ databases">
        <authorList>
            <person name="Varghese N."/>
            <person name="Submissions S."/>
        </authorList>
    </citation>
    <scope>NUCLEOTIDE SEQUENCE [LARGE SCALE GENOMIC DNA]</scope>
    <source>
        <strain evidence="11">DX253</strain>
    </source>
</reference>
<evidence type="ECO:0000313" key="10">
    <source>
        <dbReference type="Proteomes" id="UP000003751"/>
    </source>
</evidence>
<evidence type="ECO:0000313" key="11">
    <source>
        <dbReference type="Proteomes" id="UP000184203"/>
    </source>
</evidence>
<dbReference type="InterPro" id="IPR016162">
    <property type="entry name" value="Ald_DH_N"/>
</dbReference>
<evidence type="ECO:0000259" key="7">
    <source>
        <dbReference type="Pfam" id="PF00171"/>
    </source>
</evidence>
<evidence type="ECO:0000256" key="4">
    <source>
        <dbReference type="PROSITE-ProRule" id="PRU10007"/>
    </source>
</evidence>
<dbReference type="PROSITE" id="PS00687">
    <property type="entry name" value="ALDEHYDE_DEHYDR_GLU"/>
    <property type="match status" value="1"/>
</dbReference>
<organism evidence="8 10">
    <name type="scientific">Haladaptatus paucihalophilus DX253</name>
    <dbReference type="NCBI Taxonomy" id="797209"/>
    <lineage>
        <taxon>Archaea</taxon>
        <taxon>Methanobacteriati</taxon>
        <taxon>Methanobacteriota</taxon>
        <taxon>Stenosarchaea group</taxon>
        <taxon>Halobacteria</taxon>
        <taxon>Halobacteriales</taxon>
        <taxon>Haladaptataceae</taxon>
        <taxon>Haladaptatus</taxon>
    </lineage>
</organism>
<dbReference type="SUPFAM" id="SSF53720">
    <property type="entry name" value="ALDH-like"/>
    <property type="match status" value="1"/>
</dbReference>
<dbReference type="STRING" id="797209.GCA_000376445_04231"/>
<comment type="subunit">
    <text evidence="2">Homotetramer.</text>
</comment>
<keyword evidence="3 5" id="KW-0560">Oxidoreductase</keyword>
<feature type="active site" evidence="4">
    <location>
        <position position="270"/>
    </location>
</feature>
<keyword evidence="11" id="KW-1185">Reference proteome</keyword>
<evidence type="ECO:0000256" key="3">
    <source>
        <dbReference type="ARBA" id="ARBA00023002"/>
    </source>
</evidence>
<dbReference type="InterPro" id="IPR015590">
    <property type="entry name" value="Aldehyde_DH_dom"/>
</dbReference>
<evidence type="ECO:0000313" key="9">
    <source>
        <dbReference type="EMBL" id="SHL39381.1"/>
    </source>
</evidence>
<dbReference type="eggNOG" id="arCOG01252">
    <property type="taxonomic scope" value="Archaea"/>
</dbReference>
<dbReference type="Proteomes" id="UP000003751">
    <property type="component" value="Unassembled WGS sequence"/>
</dbReference>
<dbReference type="PATRIC" id="fig|797209.4.peg.3082"/>
<dbReference type="InterPro" id="IPR016163">
    <property type="entry name" value="Ald_DH_C"/>
</dbReference>
<evidence type="ECO:0000256" key="1">
    <source>
        <dbReference type="ARBA" id="ARBA00009986"/>
    </source>
</evidence>
<dbReference type="Gene3D" id="3.40.605.10">
    <property type="entry name" value="Aldehyde Dehydrogenase, Chain A, domain 1"/>
    <property type="match status" value="1"/>
</dbReference>
<reference evidence="8 10" key="1">
    <citation type="journal article" date="2014" name="ISME J.">
        <title>Trehalose/2-sulfotrehalose biosynthesis and glycine-betaine uptake are widely spread mechanisms for osmoadaptation in the Halobacteriales.</title>
        <authorList>
            <person name="Youssef N.H."/>
            <person name="Savage-Ashlock K.N."/>
            <person name="McCully A.L."/>
            <person name="Luedtke B."/>
            <person name="Shaw E.I."/>
            <person name="Hoff W.D."/>
            <person name="Elshahed M.S."/>
        </authorList>
    </citation>
    <scope>NUCLEOTIDE SEQUENCE [LARGE SCALE GENOMIC DNA]</scope>
    <source>
        <strain evidence="8 10">DX253</strain>
    </source>
</reference>
<proteinExistence type="inferred from homology"/>
<feature type="domain" description="Aldehyde dehydrogenase" evidence="7">
    <location>
        <begin position="39"/>
        <end position="498"/>
    </location>
</feature>
<evidence type="ECO:0000313" key="8">
    <source>
        <dbReference type="EMBL" id="EFW91028.1"/>
    </source>
</evidence>
<protein>
    <submittedName>
        <fullName evidence="8">Aldehyde dehydrogenase (NAD(+))</fullName>
    </submittedName>
    <submittedName>
        <fullName evidence="9">Aldehyde dehydrogenase (NAD+)</fullName>
    </submittedName>
</protein>
<dbReference type="InterPro" id="IPR029510">
    <property type="entry name" value="Ald_DH_CS_GLU"/>
</dbReference>
<dbReference type="Pfam" id="PF00171">
    <property type="entry name" value="Aldedh"/>
    <property type="match status" value="1"/>
</dbReference>
<sequence>MELEHYTGSVQENHQQASEEAQSFGTFEAWIGGSSHPAESGETFETRDPVVDEPILSVPRCDEVDVDAAVEAAQDAFENEWGNATPAERSEALLEWVSVLRDNIEELAILESLDVGKPLSYAKGEVNKGIDFIEYYANICRAEGGKEIAAANDAHIYTRREPYGVVGCVTPWNYPLVLTSWKIGPALAAGNAVVLKPAEQSPLTALRIAELSEGVLPDGVFNVVPGFGQEAGAPLTGHSDVQKVSFTGEDVTGEEVMKSAASNITPVTLELGGKSPFVVFPDADIEQAAETVAGSITYNTGQSCDACSRALVHEDVRDEFVEKLVEEMESHTIGDTLAEGTTFGPLVSEAQYEKVTSYLELGVEEGATLATGGNAVEAEGTDDGWFVEPAVFVDADNDMRIAQEEIFGPVETVITFSDYDEAIELANDVEFGLAAGVATENGSLAHRAAADIDAGSVWVNKFYGRTVTGSPFGGFKRSGMGRECSRDTLNAYTQEKTVHVPIDQDPTL</sequence>
<gene>
    <name evidence="9" type="ORF">SAMN05444342_3764</name>
    <name evidence="8" type="ORF">ZOD2009_15601</name>
</gene>
<dbReference type="EMBL" id="AEMG01000018">
    <property type="protein sequence ID" value="EFW91028.1"/>
    <property type="molecule type" value="Genomic_DNA"/>
</dbReference>